<reference evidence="3 4" key="1">
    <citation type="submission" date="2021-01" db="EMBL/GenBank/DDBJ databases">
        <title>Whole genome shotgun sequence of Actinoplanes palleronii NBRC 14916.</title>
        <authorList>
            <person name="Komaki H."/>
            <person name="Tamura T."/>
        </authorList>
    </citation>
    <scope>NUCLEOTIDE SEQUENCE [LARGE SCALE GENOMIC DNA]</scope>
    <source>
        <strain evidence="3 4">NBRC 14916</strain>
    </source>
</reference>
<dbReference type="SUPFAM" id="SSF82866">
    <property type="entry name" value="Multidrug efflux transporter AcrB transmembrane domain"/>
    <property type="match status" value="2"/>
</dbReference>
<feature type="compositionally biased region" description="Pro residues" evidence="1">
    <location>
        <begin position="1020"/>
        <end position="1031"/>
    </location>
</feature>
<gene>
    <name evidence="3" type="ORF">Apa02nite_092010</name>
</gene>
<dbReference type="Pfam" id="PF00873">
    <property type="entry name" value="ACR_tran"/>
    <property type="match status" value="1"/>
</dbReference>
<feature type="transmembrane region" description="Helical" evidence="2">
    <location>
        <begin position="898"/>
        <end position="919"/>
    </location>
</feature>
<proteinExistence type="predicted"/>
<dbReference type="InterPro" id="IPR027463">
    <property type="entry name" value="AcrB_DN_DC_subdom"/>
</dbReference>
<dbReference type="Gene3D" id="1.20.1640.10">
    <property type="entry name" value="Multidrug efflux transporter AcrB transmembrane domain"/>
    <property type="match status" value="2"/>
</dbReference>
<feature type="transmembrane region" description="Helical" evidence="2">
    <location>
        <begin position="528"/>
        <end position="546"/>
    </location>
</feature>
<dbReference type="PANTHER" id="PTHR32063:SF0">
    <property type="entry name" value="SWARMING MOTILITY PROTEIN SWRC"/>
    <property type="match status" value="1"/>
</dbReference>
<comment type="caution">
    <text evidence="3">The sequence shown here is derived from an EMBL/GenBank/DDBJ whole genome shotgun (WGS) entry which is preliminary data.</text>
</comment>
<keyword evidence="2" id="KW-0472">Membrane</keyword>
<evidence type="ECO:0000256" key="1">
    <source>
        <dbReference type="SAM" id="MobiDB-lite"/>
    </source>
</evidence>
<evidence type="ECO:0000313" key="4">
    <source>
        <dbReference type="Proteomes" id="UP000624709"/>
    </source>
</evidence>
<name>A0ABQ4BQX5_9ACTN</name>
<feature type="transmembrane region" description="Helical" evidence="2">
    <location>
        <begin position="458"/>
        <end position="485"/>
    </location>
</feature>
<feature type="transmembrane region" description="Helical" evidence="2">
    <location>
        <begin position="979"/>
        <end position="1003"/>
    </location>
</feature>
<dbReference type="SUPFAM" id="SSF82714">
    <property type="entry name" value="Multidrug efflux transporter AcrB TolC docking domain, DN and DC subdomains"/>
    <property type="match status" value="2"/>
</dbReference>
<dbReference type="Gene3D" id="3.30.70.1320">
    <property type="entry name" value="Multidrug efflux transporter AcrB pore domain like"/>
    <property type="match status" value="1"/>
</dbReference>
<dbReference type="RefSeq" id="WP_203830743.1">
    <property type="nucleotide sequence ID" value="NZ_BAAATY010000017.1"/>
</dbReference>
<feature type="transmembrane region" description="Helical" evidence="2">
    <location>
        <begin position="381"/>
        <end position="405"/>
    </location>
</feature>
<dbReference type="Proteomes" id="UP000624709">
    <property type="component" value="Unassembled WGS sequence"/>
</dbReference>
<keyword evidence="4" id="KW-1185">Reference proteome</keyword>
<dbReference type="Gene3D" id="3.30.70.1430">
    <property type="entry name" value="Multidrug efflux transporter AcrB pore domain"/>
    <property type="match status" value="2"/>
</dbReference>
<dbReference type="SUPFAM" id="SSF82693">
    <property type="entry name" value="Multidrug efflux transporter AcrB pore domain, PN1, PN2, PC1 and PC2 subdomains"/>
    <property type="match status" value="3"/>
</dbReference>
<evidence type="ECO:0000313" key="3">
    <source>
        <dbReference type="EMBL" id="GIE73093.1"/>
    </source>
</evidence>
<feature type="transmembrane region" description="Helical" evidence="2">
    <location>
        <begin position="948"/>
        <end position="973"/>
    </location>
</feature>
<organism evidence="3 4">
    <name type="scientific">Actinoplanes palleronii</name>
    <dbReference type="NCBI Taxonomy" id="113570"/>
    <lineage>
        <taxon>Bacteria</taxon>
        <taxon>Bacillati</taxon>
        <taxon>Actinomycetota</taxon>
        <taxon>Actinomycetes</taxon>
        <taxon>Micromonosporales</taxon>
        <taxon>Micromonosporaceae</taxon>
        <taxon>Actinoplanes</taxon>
    </lineage>
</organism>
<protein>
    <submittedName>
        <fullName evidence="3">Hydrogenase expression protein</fullName>
    </submittedName>
</protein>
<feature type="transmembrane region" description="Helical" evidence="2">
    <location>
        <begin position="355"/>
        <end position="375"/>
    </location>
</feature>
<dbReference type="PANTHER" id="PTHR32063">
    <property type="match status" value="1"/>
</dbReference>
<feature type="region of interest" description="Disordered" evidence="1">
    <location>
        <begin position="1010"/>
        <end position="1031"/>
    </location>
</feature>
<dbReference type="EMBL" id="BOMS01000164">
    <property type="protein sequence ID" value="GIE73093.1"/>
    <property type="molecule type" value="Genomic_DNA"/>
</dbReference>
<feature type="transmembrane region" description="Helical" evidence="2">
    <location>
        <begin position="426"/>
        <end position="446"/>
    </location>
</feature>
<dbReference type="Gene3D" id="3.30.70.1440">
    <property type="entry name" value="Multidrug efflux transporter AcrB pore domain"/>
    <property type="match status" value="1"/>
</dbReference>
<dbReference type="Gene3D" id="3.30.2090.10">
    <property type="entry name" value="Multidrug efflux transporter AcrB TolC docking domain, DN and DC subdomains"/>
    <property type="match status" value="2"/>
</dbReference>
<feature type="transmembrane region" description="Helical" evidence="2">
    <location>
        <begin position="329"/>
        <end position="348"/>
    </location>
</feature>
<evidence type="ECO:0000256" key="2">
    <source>
        <dbReference type="SAM" id="Phobius"/>
    </source>
</evidence>
<accession>A0ABQ4BQX5</accession>
<dbReference type="InterPro" id="IPR001036">
    <property type="entry name" value="Acrflvin-R"/>
</dbReference>
<feature type="transmembrane region" description="Helical" evidence="2">
    <location>
        <begin position="873"/>
        <end position="892"/>
    </location>
</feature>
<feature type="transmembrane region" description="Helical" evidence="2">
    <location>
        <begin position="847"/>
        <end position="866"/>
    </location>
</feature>
<keyword evidence="2" id="KW-0812">Transmembrane</keyword>
<dbReference type="PRINTS" id="PR00702">
    <property type="entry name" value="ACRIFLAVINRP"/>
</dbReference>
<sequence length="1031" mass="104811">MSYLSRISLANRKLVALVTLLVVALGGYAASSLKQQLLPDLSFPAVTVLAAYPGAAPDVVEEQVTAPIEDAVKAVTGVETMTSTSRQGSVTVTLSFGYDTDIDTATGDIQESLAKARLPEGVDPQVLTGSTGDMPTMTLAATSGTDQRALAAKLTSTVVPALQAIDGVNEVSVSGTRDRIVTVTPDAAALRRAGLTEQSIITALSTLGGTSSAGSITAGGKNLSLAVGASITSLDRVESLWLAGGKRPVQLETVAAVTVADAEVTSITRTDGRPSLGLSLTMDHDGSSSSISDDVRAQLPGLVASLGAGAALTVVSDSGPQVKDSVDGLLEEGALGLLMAIVVIVLFLRSGRSTLVTAVSIPLSLLIALTVLWLRDYSLNILTLGGLTIAVGRVVDDSIVVLENIKRHLGYGEDRRDAIIGAVREVASAVTSSTLTTVAVFLPIAFVSGMVGELFGSFAITVTVAMLASLIVSLTVVPALAYWFLKAPVVTGDAEEHRARVEEQERAGRLPRIYLPVINWSVRHRKTVLGAAAALLAGTVGMAGLLKTSFLGDSGQDSLRVTQTLPAGTDLAGTDAAAQRVEKVLAATAGVASYQVTIGSSGGFFGASNGTNTVSYTVNLAGGADADAITASLTALSSAGAGEIGVGGGGGFGGGSAIEVSVRAADDATLTAATTQVQQALAKVTEVKDVSSDLSESAPQISIVAKGEQAARYGVGDQAIVSALRTAVQGATVTRVTLDGAQHDVVVRTGASAPDSLAAVKALPLMTPAGPVRLDRVATVTQVDGPVQRVRIDGDRTNTVTATPVGDDTGAASSAVQSALGGLALPAGATYDMGGVTSQQGDAFSQLILAIAVAIGLVFLILVAVFGSIRQTFVLLVSIPFAFVGAIALLLVTGTPMGVAALIGLLMLIGIVVTNAIVLMDLINQYRERGLPVAEAVVEGGLRRLRPILMTALATIFALLPMALGITGSGGFISQPLAVVVIGGLVTSTLLTLVLIPVLYTMVESRRRPERSRAVAAPAPATPSPEPVPVG</sequence>
<keyword evidence="2" id="KW-1133">Transmembrane helix</keyword>